<sequence length="93" mass="10329">MASASRSTGSTLRTPYHALGTDGEMRVPEWAQSRSVYRTDGRTLYFVETDDLDAARLDLARLDRSGWEVRVAEDEAGEGARIALTRRELARAA</sequence>
<accession>A0A934QD44</accession>
<keyword evidence="3" id="KW-1185">Reference proteome</keyword>
<organism evidence="2 3">
    <name type="scientific">Leucobacter edaphi</name>
    <dbReference type="NCBI Taxonomy" id="2796472"/>
    <lineage>
        <taxon>Bacteria</taxon>
        <taxon>Bacillati</taxon>
        <taxon>Actinomycetota</taxon>
        <taxon>Actinomycetes</taxon>
        <taxon>Micrococcales</taxon>
        <taxon>Microbacteriaceae</taxon>
        <taxon>Leucobacter</taxon>
    </lineage>
</organism>
<evidence type="ECO:0000313" key="3">
    <source>
        <dbReference type="Proteomes" id="UP000618733"/>
    </source>
</evidence>
<comment type="caution">
    <text evidence="2">The sequence shown here is derived from an EMBL/GenBank/DDBJ whole genome shotgun (WGS) entry which is preliminary data.</text>
</comment>
<dbReference type="EMBL" id="JAEHOI010000005">
    <property type="protein sequence ID" value="MBK0421591.1"/>
    <property type="molecule type" value="Genomic_DNA"/>
</dbReference>
<dbReference type="AlphaFoldDB" id="A0A934QD44"/>
<name>A0A934QD44_9MICO</name>
<proteinExistence type="predicted"/>
<feature type="region of interest" description="Disordered" evidence="1">
    <location>
        <begin position="1"/>
        <end position="20"/>
    </location>
</feature>
<protein>
    <submittedName>
        <fullName evidence="2">Uncharacterized protein</fullName>
    </submittedName>
</protein>
<dbReference type="Proteomes" id="UP000618733">
    <property type="component" value="Unassembled WGS sequence"/>
</dbReference>
<evidence type="ECO:0000256" key="1">
    <source>
        <dbReference type="SAM" id="MobiDB-lite"/>
    </source>
</evidence>
<gene>
    <name evidence="2" type="ORF">JD292_05845</name>
</gene>
<reference evidence="2" key="1">
    <citation type="submission" date="2020-12" db="EMBL/GenBank/DDBJ databases">
        <title>Leucobacter sp. CAS2, isolated from Chromium sludge.</title>
        <authorList>
            <person name="Xu Z."/>
        </authorList>
    </citation>
    <scope>NUCLEOTIDE SEQUENCE</scope>
    <source>
        <strain evidence="2">CSA2</strain>
    </source>
</reference>
<feature type="compositionally biased region" description="Polar residues" evidence="1">
    <location>
        <begin position="1"/>
        <end position="13"/>
    </location>
</feature>
<evidence type="ECO:0000313" key="2">
    <source>
        <dbReference type="EMBL" id="MBK0421591.1"/>
    </source>
</evidence>